<feature type="compositionally biased region" description="Polar residues" evidence="1">
    <location>
        <begin position="1231"/>
        <end position="1242"/>
    </location>
</feature>
<feature type="compositionally biased region" description="Acidic residues" evidence="1">
    <location>
        <begin position="230"/>
        <end position="245"/>
    </location>
</feature>
<organism evidence="4 5">
    <name type="scientific">Umbra pygmaea</name>
    <name type="common">Eastern mudminnow</name>
    <dbReference type="NCBI Taxonomy" id="75934"/>
    <lineage>
        <taxon>Eukaryota</taxon>
        <taxon>Metazoa</taxon>
        <taxon>Chordata</taxon>
        <taxon>Craniata</taxon>
        <taxon>Vertebrata</taxon>
        <taxon>Euteleostomi</taxon>
        <taxon>Actinopterygii</taxon>
        <taxon>Neopterygii</taxon>
        <taxon>Teleostei</taxon>
        <taxon>Protacanthopterygii</taxon>
        <taxon>Esociformes</taxon>
        <taxon>Umbridae</taxon>
        <taxon>Umbra</taxon>
    </lineage>
</organism>
<evidence type="ECO:0000313" key="4">
    <source>
        <dbReference type="EMBL" id="KAL0968743.1"/>
    </source>
</evidence>
<dbReference type="InterPro" id="IPR056242">
    <property type="entry name" value="PIN_TASOR"/>
</dbReference>
<evidence type="ECO:0008006" key="6">
    <source>
        <dbReference type="Google" id="ProtNLM"/>
    </source>
</evidence>
<dbReference type="Pfam" id="PF24630">
    <property type="entry name" value="PIN_TASOR"/>
    <property type="match status" value="1"/>
</dbReference>
<dbReference type="PANTHER" id="PTHR16207">
    <property type="entry name" value="SET DOMAIN-CONTAINING PROTEIN"/>
    <property type="match status" value="1"/>
</dbReference>
<keyword evidence="5" id="KW-1185">Reference proteome</keyword>
<sequence>MGPDSLSKATRSRQTFHLLRRFVEKDGSVQVTRLWKENYDFIADSKFTNDPKDKTVIRALHGPWDFDVHDTSQEVHLIIHMWIGLFYSRSTARFFQTDSSQEKDFTDVVPGGTAPSQVPSETKTRCPAHVALSTLPEPEVLDRHNVGKKEAKPLCLEPKILDLSMKTNLAVVDLTVTKESKQRIDSINPLVTQLECGLNKETISLSKPSTDVELKVYRDHVDSMMSDQASELDDDKDDDDDEEEERMTHDYDSKSTLLKDVPPYRKSLESDESYIILCEQAASVYIQQDNVLDTEGKSQVSDERSCDGEQITACHKTIECTNVNIMQQGKDNDSVNTVPDTGVKASGDTTNIVDPVEWNENEPQDKAQVAVCDCSGSKGGMREADPNRKDSLEAAKPEAVHVGKDSTNKDISEALLTVYVGNETEEAIEAVHNSEVPTDVVCDSRDDRHYKVQSEMQDEKETTDAVQPVENYGNDSIAEESDEGNSLGVGPPVQEILHNEKDSHKASRSAVHSENGSRVMTLAVKSFSKMYRDDDWSSSYEMQTEMHDRENTTDEALPVVDYKNYSGSKEPSVDCDRNTPLAHAPPEPEISPDEKDAEKATMSAVEGEYNSGINTLPVEGYGKLYKGKEPAILLDRKGFTDDALSIEQSRELLCSTTRVHPERQIEVTSKDKILPTHVFPVSYGNICNLGEFDTPICSRNALSEAETTGVEFNADICRESIVHEQEYMQVQNKSYMKAQVPQHSQNEKSEIVTGQLEIPQIAVGIPSEVITHTKGLYSQGDGAEEMQGQMVIPSVIEMDRKDITHTKVHNFQSTQKETTVSLVCDGENYFSSIKVIPEVKQRTESVSTCATPTVNEVPYGYIPIPDIYSAGSLAVCNVDAVNKSLSRCPTPTQDEPPDLFDDHHVCKTGLLLNSNKTNISSPDLSSGFAQCLNEPSHRLFPSSSNDNIQNNPEAAIGKNLSETLTDLCKKPITGSTPLNTAFFPKKLDYNSLTEMRLNTMEQDLYAHSSNDSIPDSYPKTQYPLTDKAAFFVPPDIKLTQDLRKISLKPENTSPASIERMPVTEQSITIVSGPTTASQDLKVHNFTEPDSYSQHPAMVVNPLKSEDIREKYNKKQRLLAVDPTSSVAFKGVLTNNPALSNTNAHPYNTPYVSEIRRKIASLQDYEYVDEVKNPAVDQDRIESSVKKSWISGKQHIRSKSRLNKTKLDFINSLQLYQEWEKREFDEVLDNSKPGTSSSVTIPSEESDRRLSSIEKSKQIWLSYGRDKKSGNQMNMAKTTKEEGSSVIKPCLVTVLDPRGNRATYESYPSLKHTASTHSWTVPNSNKKTSSSFLEFSKRWDDTHNPVESDLTQSSMNMETLIFSDKMNQLLKRKKKSSSGKYKRSRHQRSNFEERASTCGPAVTVKFSSLEEQQYHCEEHWEGLPPHTGEKMRVEMPERASMAENKMSKHLQKTSYTKDNEKTRGKVSDLVEESFKAYHAMMNEVCAGRKYQLRTNRLSREEANSNSLPKSPSSDKDFCGQMKKDMYASLHGNLNSVVRQPCKNKFRFYIMATSDNPFFKETKELLEAEGNIEVQPSQFCQGSDITLSPLHIILRNEDIAEHICKVPHLLELKKSQNVLFAGIDRPDDIINRTHQELFCKGGFVVFEGAALDSLSLSNMKQMSDLLEGLSKMGKWKWLLHYRDSRKLKENARCNAEAKGKKCFMDACQDAGMVEVLPYHDCDVISKDQPHYLHCLVRLQVQNISARLPVFITDTTADKEFANHGIFTMNISSFLLQSK</sequence>
<evidence type="ECO:0000256" key="1">
    <source>
        <dbReference type="SAM" id="MobiDB-lite"/>
    </source>
</evidence>
<dbReference type="PANTHER" id="PTHR16207:SF10">
    <property type="entry name" value="PROTEIN TASOR 2"/>
    <property type="match status" value="1"/>
</dbReference>
<dbReference type="InterPro" id="IPR056243">
    <property type="entry name" value="TASOR_ab_dom"/>
</dbReference>
<feature type="region of interest" description="Disordered" evidence="1">
    <location>
        <begin position="1371"/>
        <end position="1395"/>
    </location>
</feature>
<comment type="caution">
    <text evidence="4">The sequence shown here is derived from an EMBL/GenBank/DDBJ whole genome shotgun (WGS) entry which is preliminary data.</text>
</comment>
<dbReference type="InterPro" id="IPR046432">
    <property type="entry name" value="TASOR"/>
</dbReference>
<feature type="domain" description="TASOR alpha/beta" evidence="2">
    <location>
        <begin position="1541"/>
        <end position="1636"/>
    </location>
</feature>
<gene>
    <name evidence="4" type="ORF">UPYG_G00271140</name>
</gene>
<feature type="region of interest" description="Disordered" evidence="1">
    <location>
        <begin position="1227"/>
        <end position="1247"/>
    </location>
</feature>
<evidence type="ECO:0000259" key="3">
    <source>
        <dbReference type="Pfam" id="PF24630"/>
    </source>
</evidence>
<dbReference type="EMBL" id="JAGEUA010000008">
    <property type="protein sequence ID" value="KAL0968743.1"/>
    <property type="molecule type" value="Genomic_DNA"/>
</dbReference>
<feature type="domain" description="TASOR PIN" evidence="3">
    <location>
        <begin position="1640"/>
        <end position="1773"/>
    </location>
</feature>
<accession>A0ABD0X1A4</accession>
<feature type="region of interest" description="Disordered" evidence="1">
    <location>
        <begin position="223"/>
        <end position="251"/>
    </location>
</feature>
<dbReference type="Proteomes" id="UP001557470">
    <property type="component" value="Unassembled WGS sequence"/>
</dbReference>
<protein>
    <recommendedName>
        <fullName evidence="6">DUF3715 domain-containing protein</fullName>
    </recommendedName>
</protein>
<dbReference type="Pfam" id="PF23314">
    <property type="entry name" value="TASOR_alpha-beta"/>
    <property type="match status" value="1"/>
</dbReference>
<feature type="compositionally biased region" description="Basic and acidic residues" evidence="1">
    <location>
        <begin position="1454"/>
        <end position="1463"/>
    </location>
</feature>
<feature type="region of interest" description="Disordered" evidence="1">
    <location>
        <begin position="543"/>
        <end position="600"/>
    </location>
</feature>
<feature type="region of interest" description="Disordered" evidence="1">
    <location>
        <begin position="1441"/>
        <end position="1463"/>
    </location>
</feature>
<evidence type="ECO:0000313" key="5">
    <source>
        <dbReference type="Proteomes" id="UP001557470"/>
    </source>
</evidence>
<proteinExistence type="predicted"/>
<reference evidence="4 5" key="1">
    <citation type="submission" date="2024-06" db="EMBL/GenBank/DDBJ databases">
        <authorList>
            <person name="Pan Q."/>
            <person name="Wen M."/>
            <person name="Jouanno E."/>
            <person name="Zahm M."/>
            <person name="Klopp C."/>
            <person name="Cabau C."/>
            <person name="Louis A."/>
            <person name="Berthelot C."/>
            <person name="Parey E."/>
            <person name="Roest Crollius H."/>
            <person name="Montfort J."/>
            <person name="Robinson-Rechavi M."/>
            <person name="Bouchez O."/>
            <person name="Lampietro C."/>
            <person name="Lopez Roques C."/>
            <person name="Donnadieu C."/>
            <person name="Postlethwait J."/>
            <person name="Bobe J."/>
            <person name="Verreycken H."/>
            <person name="Guiguen Y."/>
        </authorList>
    </citation>
    <scope>NUCLEOTIDE SEQUENCE [LARGE SCALE GENOMIC DNA]</scope>
    <source>
        <strain evidence="4">Up_M1</strain>
        <tissue evidence="4">Testis</tissue>
    </source>
</reference>
<evidence type="ECO:0000259" key="2">
    <source>
        <dbReference type="Pfam" id="PF23314"/>
    </source>
</evidence>
<feature type="compositionally biased region" description="Basic residues" evidence="1">
    <location>
        <begin position="1371"/>
        <end position="1387"/>
    </location>
</feature>
<name>A0ABD0X1A4_UMBPY</name>